<dbReference type="InterPro" id="IPR002669">
    <property type="entry name" value="UreD"/>
</dbReference>
<protein>
    <submittedName>
        <fullName evidence="17">Ndc80 protein</fullName>
    </submittedName>
</protein>
<evidence type="ECO:0000256" key="12">
    <source>
        <dbReference type="ARBA" id="ARBA00023328"/>
    </source>
</evidence>
<evidence type="ECO:0000256" key="7">
    <source>
        <dbReference type="ARBA" id="ARBA00022838"/>
    </source>
</evidence>
<evidence type="ECO:0000256" key="1">
    <source>
        <dbReference type="ARBA" id="ARBA00004123"/>
    </source>
</evidence>
<dbReference type="PANTHER" id="PTHR10643:SF2">
    <property type="entry name" value="KINETOCHORE PROTEIN NDC80 HOMOLOG"/>
    <property type="match status" value="1"/>
</dbReference>
<evidence type="ECO:0000256" key="9">
    <source>
        <dbReference type="ARBA" id="ARBA00023186"/>
    </source>
</evidence>
<dbReference type="GO" id="GO:0031262">
    <property type="term" value="C:Ndc80 complex"/>
    <property type="evidence" value="ECO:0007669"/>
    <property type="project" value="InterPro"/>
</dbReference>
<dbReference type="AlphaFoldDB" id="A0A812I8L8"/>
<feature type="compositionally biased region" description="Low complexity" evidence="15">
    <location>
        <begin position="51"/>
        <end position="61"/>
    </location>
</feature>
<dbReference type="InterPro" id="IPR002639">
    <property type="entry name" value="UreF"/>
</dbReference>
<evidence type="ECO:0000256" key="15">
    <source>
        <dbReference type="SAM" id="MobiDB-lite"/>
    </source>
</evidence>
<evidence type="ECO:0000256" key="6">
    <source>
        <dbReference type="ARBA" id="ARBA00022776"/>
    </source>
</evidence>
<keyword evidence="11" id="KW-0131">Cell cycle</keyword>
<keyword evidence="4" id="KW-0158">Chromosome</keyword>
<feature type="region of interest" description="Disordered" evidence="15">
    <location>
        <begin position="1"/>
        <end position="72"/>
    </location>
</feature>
<accession>A0A812I8L8</accession>
<evidence type="ECO:0000256" key="8">
    <source>
        <dbReference type="ARBA" id="ARBA00023054"/>
    </source>
</evidence>
<evidence type="ECO:0000256" key="5">
    <source>
        <dbReference type="ARBA" id="ARBA00022618"/>
    </source>
</evidence>
<evidence type="ECO:0000256" key="10">
    <source>
        <dbReference type="ARBA" id="ARBA00023242"/>
    </source>
</evidence>
<reference evidence="17" key="1">
    <citation type="submission" date="2021-02" db="EMBL/GenBank/DDBJ databases">
        <authorList>
            <person name="Dougan E. K."/>
            <person name="Rhodes N."/>
            <person name="Thang M."/>
            <person name="Chan C."/>
        </authorList>
    </citation>
    <scope>NUCLEOTIDE SEQUENCE</scope>
</reference>
<dbReference type="GO" id="GO:0016151">
    <property type="term" value="F:nickel cation binding"/>
    <property type="evidence" value="ECO:0007669"/>
    <property type="project" value="InterPro"/>
</dbReference>
<dbReference type="PANTHER" id="PTHR10643">
    <property type="entry name" value="KINETOCHORE PROTEIN NDC80"/>
    <property type="match status" value="1"/>
</dbReference>
<keyword evidence="8 14" id="KW-0175">Coiled coil</keyword>
<dbReference type="Gene3D" id="1.10.418.30">
    <property type="entry name" value="Ncd80 complex, Ncd80 subunit"/>
    <property type="match status" value="1"/>
</dbReference>
<proteinExistence type="inferred from homology"/>
<evidence type="ECO:0000256" key="14">
    <source>
        <dbReference type="SAM" id="Coils"/>
    </source>
</evidence>
<feature type="coiled-coil region" evidence="14">
    <location>
        <begin position="450"/>
        <end position="491"/>
    </location>
</feature>
<keyword evidence="6" id="KW-0498">Mitosis</keyword>
<keyword evidence="9" id="KW-0143">Chaperone</keyword>
<evidence type="ECO:0000256" key="13">
    <source>
        <dbReference type="ARBA" id="ARBA00046339"/>
    </source>
</evidence>
<evidence type="ECO:0000259" key="16">
    <source>
        <dbReference type="Pfam" id="PF03801"/>
    </source>
</evidence>
<dbReference type="Gene3D" id="1.10.4190.10">
    <property type="entry name" value="Urease accessory protein UreF"/>
    <property type="match status" value="1"/>
</dbReference>
<dbReference type="Pfam" id="PF01730">
    <property type="entry name" value="UreF"/>
    <property type="match status" value="1"/>
</dbReference>
<gene>
    <name evidence="17" type="primary">Ndc80</name>
    <name evidence="17" type="ORF">SNAT2548_LOCUS3474</name>
</gene>
<keyword evidence="18" id="KW-1185">Reference proteome</keyword>
<dbReference type="GO" id="GO:0005634">
    <property type="term" value="C:nucleus"/>
    <property type="evidence" value="ECO:0007669"/>
    <property type="project" value="UniProtKB-SubCell"/>
</dbReference>
<dbReference type="InterPro" id="IPR005550">
    <property type="entry name" value="Kinetochore_Ndc80"/>
</dbReference>
<feature type="coiled-coil region" evidence="14">
    <location>
        <begin position="233"/>
        <end position="364"/>
    </location>
</feature>
<comment type="similarity">
    <text evidence="3">Belongs to the NDC80/HEC1 family.</text>
</comment>
<dbReference type="Proteomes" id="UP000604046">
    <property type="component" value="Unassembled WGS sequence"/>
</dbReference>
<name>A0A812I8L8_9DINO</name>
<dbReference type="InterPro" id="IPR038273">
    <property type="entry name" value="Ndc80_sf"/>
</dbReference>
<comment type="subcellular location">
    <subcellularLocation>
        <location evidence="2">Chromosome</location>
        <location evidence="2">Centromere</location>
        <location evidence="2">Kinetochore</location>
    </subcellularLocation>
    <subcellularLocation>
        <location evidence="1">Nucleus</location>
    </subcellularLocation>
</comment>
<dbReference type="Pfam" id="PF03801">
    <property type="entry name" value="Ndc80_HEC"/>
    <property type="match status" value="1"/>
</dbReference>
<evidence type="ECO:0000313" key="17">
    <source>
        <dbReference type="EMBL" id="CAE7029073.1"/>
    </source>
</evidence>
<dbReference type="GO" id="GO:0051301">
    <property type="term" value="P:cell division"/>
    <property type="evidence" value="ECO:0007669"/>
    <property type="project" value="UniProtKB-KW"/>
</dbReference>
<sequence length="1192" mass="132468">MTSTPKQKFRPSLGEPSRVSRLRAQSPGASSVGSGEDVGTSPRRRALFPTGSGRSRGIVSSRHSRDPRPVGDRAFTAQCAKNVVELLSARGYSKTFSHDKLLKDPSTKEFYDVFRFLIAQLDPQLEVEGKMEDEVPNIMRRLKYPVEVNRSKLQAISGPNTWPQLLAVLDWLTVLVRINDDLIEPLAACQLGLSDVGDLDRDAGDHHVLRSLHENYLNFLSGKDDSGDEERLRMIYMQRLEALQAEIQRLENQQVEMQQRLQDFHGEHDRLLELQKVPAQLEMEADRLRSIIQAQEHKVQTIEDETKCKQAEEREQQKEIETLQAKRACLAEQVESQAYSRRDIERLHAERSHLRQLFKDLKAEGERADEEVWELGMQEKSRAEEIGRLVRQVNDTVEYLTNALTEDEADVFDFRVRLDLSEPSDALASLAFDDQKSWAQAASSSHGERLQQAELALHELLEEQRGLQTELAEKEGEARHMRARYEQLTRIYQEYREWSASQIDDAQKTTEATEDAVHEISIGSAAPSLRDAAEVDKLKLTLASLQTQGSHERAQLEEQIRRDEERLEEHRQLVMRELDSYAKASTALCEDVEAALLERRIERMSVVVVLPELEGVALAMKAILEFNFARRSGSAWCAIGSFGGGLLGGDEVDMAVEVEAHASLALVTQASTKVYRTNQGLPAIQRLRASIRKGGLLVLAPDPLVPFATSQYAQQMCFTLTPRTDENYENPDAASAVVVDWLGAGRVASGERWAFDEYRSRFEFLWEEASDRSSIEGFRGSGSPRLVEALRLRRDDCKLLDNPLQAFDAFVTIFACGPQAESVVRRIKTVALLLAARAGARVRSEASCEDPGITLPQLKGRAVMGVTRDERSGCTVTRLMAEYTEDVYRLLHTCLAPLASRLGAEPYGDRVHGAGVFQIVQSDTRPSSDMADARKPKKAKALVVSEESVSPAPASSSSLDFQQQFTLCHLTDSMLPVGGFAHSGGIEAALQLGLLSNQEGDIDGLRNFIKMLALSTFRLQGQFARSAYKLGAKDDASDLSTSMAWRTLDADLHAHLVGGLACRASQLQGAGLGRIGRRWCEPSLPKNGHFASLFGLLCARLDLPQEVSVQAFLYCSVRDAISAAVRLNLLGPLQAAELQRCILTDLEHLRSGCDGLHGLDGLDGLDEPFGCAPMVDCAHAAHELLEARLFLT</sequence>
<organism evidence="17 18">
    <name type="scientific">Symbiodinium natans</name>
    <dbReference type="NCBI Taxonomy" id="878477"/>
    <lineage>
        <taxon>Eukaryota</taxon>
        <taxon>Sar</taxon>
        <taxon>Alveolata</taxon>
        <taxon>Dinophyceae</taxon>
        <taxon>Suessiales</taxon>
        <taxon>Symbiodiniaceae</taxon>
        <taxon>Symbiodinium</taxon>
    </lineage>
</organism>
<dbReference type="InterPro" id="IPR038277">
    <property type="entry name" value="UreF_sf"/>
</dbReference>
<evidence type="ECO:0000313" key="18">
    <source>
        <dbReference type="Proteomes" id="UP000604046"/>
    </source>
</evidence>
<feature type="domain" description="Kinetochore protein Ndc80 CH" evidence="16">
    <location>
        <begin position="61"/>
        <end position="179"/>
    </location>
</feature>
<evidence type="ECO:0000256" key="2">
    <source>
        <dbReference type="ARBA" id="ARBA00004629"/>
    </source>
</evidence>
<evidence type="ECO:0000256" key="11">
    <source>
        <dbReference type="ARBA" id="ARBA00023306"/>
    </source>
</evidence>
<dbReference type="HAMAP" id="MF_01384">
    <property type="entry name" value="UreD"/>
    <property type="match status" value="1"/>
</dbReference>
<dbReference type="GO" id="GO:0051315">
    <property type="term" value="P:attachment of mitotic spindle microtubules to kinetochore"/>
    <property type="evidence" value="ECO:0007669"/>
    <property type="project" value="InterPro"/>
</dbReference>
<evidence type="ECO:0000256" key="3">
    <source>
        <dbReference type="ARBA" id="ARBA00007050"/>
    </source>
</evidence>
<keyword evidence="7" id="KW-0995">Kinetochore</keyword>
<dbReference type="InterPro" id="IPR055260">
    <property type="entry name" value="Ndc80_CH"/>
</dbReference>
<keyword evidence="10" id="KW-0539">Nucleus</keyword>
<comment type="caution">
    <text evidence="17">The sequence shown here is derived from an EMBL/GenBank/DDBJ whole genome shotgun (WGS) entry which is preliminary data.</text>
</comment>
<dbReference type="EMBL" id="CAJNDS010000212">
    <property type="protein sequence ID" value="CAE7029073.1"/>
    <property type="molecule type" value="Genomic_DNA"/>
</dbReference>
<keyword evidence="5" id="KW-0132">Cell division</keyword>
<keyword evidence="12" id="KW-0137">Centromere</keyword>
<comment type="similarity">
    <text evidence="13">Belongs to the UreF family.</text>
</comment>
<dbReference type="Pfam" id="PF01774">
    <property type="entry name" value="UreD"/>
    <property type="match status" value="1"/>
</dbReference>
<evidence type="ECO:0000256" key="4">
    <source>
        <dbReference type="ARBA" id="ARBA00022454"/>
    </source>
</evidence>
<dbReference type="OrthoDB" id="428860at2759"/>